<name>A0ACB9LM66_9MYRT</name>
<proteinExistence type="predicted"/>
<organism evidence="1 2">
    <name type="scientific">Melastoma candidum</name>
    <dbReference type="NCBI Taxonomy" id="119954"/>
    <lineage>
        <taxon>Eukaryota</taxon>
        <taxon>Viridiplantae</taxon>
        <taxon>Streptophyta</taxon>
        <taxon>Embryophyta</taxon>
        <taxon>Tracheophyta</taxon>
        <taxon>Spermatophyta</taxon>
        <taxon>Magnoliopsida</taxon>
        <taxon>eudicotyledons</taxon>
        <taxon>Gunneridae</taxon>
        <taxon>Pentapetalae</taxon>
        <taxon>rosids</taxon>
        <taxon>malvids</taxon>
        <taxon>Myrtales</taxon>
        <taxon>Melastomataceae</taxon>
        <taxon>Melastomatoideae</taxon>
        <taxon>Melastomateae</taxon>
        <taxon>Melastoma</taxon>
    </lineage>
</organism>
<accession>A0ACB9LM66</accession>
<evidence type="ECO:0000313" key="2">
    <source>
        <dbReference type="Proteomes" id="UP001057402"/>
    </source>
</evidence>
<dbReference type="EMBL" id="CM042890">
    <property type="protein sequence ID" value="KAI4311765.1"/>
    <property type="molecule type" value="Genomic_DNA"/>
</dbReference>
<reference evidence="2" key="1">
    <citation type="journal article" date="2023" name="Front. Plant Sci.">
        <title>Chromosomal-level genome assembly of Melastoma candidum provides insights into trichome evolution.</title>
        <authorList>
            <person name="Zhong Y."/>
            <person name="Wu W."/>
            <person name="Sun C."/>
            <person name="Zou P."/>
            <person name="Liu Y."/>
            <person name="Dai S."/>
            <person name="Zhou R."/>
        </authorList>
    </citation>
    <scope>NUCLEOTIDE SEQUENCE [LARGE SCALE GENOMIC DNA]</scope>
</reference>
<evidence type="ECO:0000313" key="1">
    <source>
        <dbReference type="EMBL" id="KAI4311765.1"/>
    </source>
</evidence>
<dbReference type="Proteomes" id="UP001057402">
    <property type="component" value="Chromosome 11"/>
</dbReference>
<protein>
    <submittedName>
        <fullName evidence="1">Uncharacterized protein</fullName>
    </submittedName>
</protein>
<comment type="caution">
    <text evidence="1">The sequence shown here is derived from an EMBL/GenBank/DDBJ whole genome shotgun (WGS) entry which is preliminary data.</text>
</comment>
<gene>
    <name evidence="1" type="ORF">MLD38_036635</name>
</gene>
<sequence>MATIRLAFVLLSIISISGISDANFDPKSVVIKNDIGSGLVLALRCLSADDDLGNHLVPPGETWGFHFRTTYPGTTLFHCGFKWALADEKKFTVYDDNQHHYTCSECVWSIQRNSTCLTSNAITASLCYPWSPGWPTPTPDGENTS</sequence>
<keyword evidence="2" id="KW-1185">Reference proteome</keyword>